<evidence type="ECO:0000313" key="4">
    <source>
        <dbReference type="Proteomes" id="UP000277094"/>
    </source>
</evidence>
<dbReference type="Proteomes" id="UP000277094">
    <property type="component" value="Unassembled WGS sequence"/>
</dbReference>
<evidence type="ECO:0000313" key="3">
    <source>
        <dbReference type="EMBL" id="RNL81410.1"/>
    </source>
</evidence>
<keyword evidence="4" id="KW-1185">Reference proteome</keyword>
<dbReference type="NCBIfam" id="TIGR00026">
    <property type="entry name" value="hi_GC_TIGR00026"/>
    <property type="match status" value="1"/>
</dbReference>
<dbReference type="InterPro" id="IPR012349">
    <property type="entry name" value="Split_barrel_FMN-bd"/>
</dbReference>
<protein>
    <submittedName>
        <fullName evidence="3">Nitroreductase family deazaflavin-dependent oxidoreductase</fullName>
    </submittedName>
</protein>
<dbReference type="SUPFAM" id="SSF50475">
    <property type="entry name" value="FMN-binding split barrel"/>
    <property type="match status" value="1"/>
</dbReference>
<sequence length="166" mass="18655">MLPDSDRNWLTPVAIWIGSLSWVPRFLKQITAMDKFLSRITHGRWSFVRLAGLPSMMLTVIGRKSGEPRSTPVLCVPYLDGYLIAGSNFGGPKMPAWVFNLRAAIEDSKNVGVSFHGHDLEAVAHECTGEEREVVWAHMNLTWPNYAKYAERSDRTIPVFLLEPAA</sequence>
<dbReference type="AlphaFoldDB" id="A0A3N0E0R9"/>
<dbReference type="GO" id="GO:0005886">
    <property type="term" value="C:plasma membrane"/>
    <property type="evidence" value="ECO:0007669"/>
    <property type="project" value="TreeGrafter"/>
</dbReference>
<comment type="similarity">
    <text evidence="1">Belongs to the F420H(2)-dependent quinone reductase family.</text>
</comment>
<proteinExistence type="inferred from homology"/>
<organism evidence="3 4">
    <name type="scientific">Nocardioides marmorisolisilvae</name>
    <dbReference type="NCBI Taxonomy" id="1542737"/>
    <lineage>
        <taxon>Bacteria</taxon>
        <taxon>Bacillati</taxon>
        <taxon>Actinomycetota</taxon>
        <taxon>Actinomycetes</taxon>
        <taxon>Propionibacteriales</taxon>
        <taxon>Nocardioidaceae</taxon>
        <taxon>Nocardioides</taxon>
    </lineage>
</organism>
<gene>
    <name evidence="3" type="ORF">EFL95_03510</name>
</gene>
<dbReference type="RefSeq" id="WP_123232614.1">
    <property type="nucleotide sequence ID" value="NZ_RJSG01000001.1"/>
</dbReference>
<evidence type="ECO:0000256" key="2">
    <source>
        <dbReference type="ARBA" id="ARBA00049106"/>
    </source>
</evidence>
<reference evidence="3 4" key="1">
    <citation type="submission" date="2018-11" db="EMBL/GenBank/DDBJ databases">
        <authorList>
            <person name="Li F."/>
        </authorList>
    </citation>
    <scope>NUCLEOTIDE SEQUENCE [LARGE SCALE GENOMIC DNA]</scope>
    <source>
        <strain evidence="3 4">KIS18-7</strain>
    </source>
</reference>
<dbReference type="Gene3D" id="2.30.110.10">
    <property type="entry name" value="Electron Transport, Fmn-binding Protein, Chain A"/>
    <property type="match status" value="1"/>
</dbReference>
<dbReference type="OrthoDB" id="8225825at2"/>
<comment type="caution">
    <text evidence="3">The sequence shown here is derived from an EMBL/GenBank/DDBJ whole genome shotgun (WGS) entry which is preliminary data.</text>
</comment>
<dbReference type="PANTHER" id="PTHR39428:SF1">
    <property type="entry name" value="F420H(2)-DEPENDENT QUINONE REDUCTASE RV1261C"/>
    <property type="match status" value="1"/>
</dbReference>
<dbReference type="PANTHER" id="PTHR39428">
    <property type="entry name" value="F420H(2)-DEPENDENT QUINONE REDUCTASE RV1261C"/>
    <property type="match status" value="1"/>
</dbReference>
<name>A0A3N0E0R9_9ACTN</name>
<dbReference type="InterPro" id="IPR004378">
    <property type="entry name" value="F420H2_quin_Rdtase"/>
</dbReference>
<evidence type="ECO:0000256" key="1">
    <source>
        <dbReference type="ARBA" id="ARBA00008710"/>
    </source>
</evidence>
<dbReference type="GO" id="GO:0070967">
    <property type="term" value="F:coenzyme F420 binding"/>
    <property type="evidence" value="ECO:0007669"/>
    <property type="project" value="TreeGrafter"/>
</dbReference>
<dbReference type="GO" id="GO:0016491">
    <property type="term" value="F:oxidoreductase activity"/>
    <property type="evidence" value="ECO:0007669"/>
    <property type="project" value="InterPro"/>
</dbReference>
<dbReference type="EMBL" id="RJSG01000001">
    <property type="protein sequence ID" value="RNL81410.1"/>
    <property type="molecule type" value="Genomic_DNA"/>
</dbReference>
<comment type="catalytic activity">
    <reaction evidence="2">
        <text>oxidized coenzyme F420-(gamma-L-Glu)(n) + a quinol + H(+) = reduced coenzyme F420-(gamma-L-Glu)(n) + a quinone</text>
        <dbReference type="Rhea" id="RHEA:39663"/>
        <dbReference type="Rhea" id="RHEA-COMP:12939"/>
        <dbReference type="Rhea" id="RHEA-COMP:14378"/>
        <dbReference type="ChEBI" id="CHEBI:15378"/>
        <dbReference type="ChEBI" id="CHEBI:24646"/>
        <dbReference type="ChEBI" id="CHEBI:132124"/>
        <dbReference type="ChEBI" id="CHEBI:133980"/>
        <dbReference type="ChEBI" id="CHEBI:139511"/>
    </reaction>
</comment>
<accession>A0A3N0E0R9</accession>
<dbReference type="Pfam" id="PF04075">
    <property type="entry name" value="F420H2_quin_red"/>
    <property type="match status" value="1"/>
</dbReference>